<feature type="domain" description="Peptidase M3A/M3B catalytic" evidence="7">
    <location>
        <begin position="504"/>
        <end position="906"/>
    </location>
</feature>
<dbReference type="AlphaFoldDB" id="A0A0Y9ZV02"/>
<accession>A0A0Y9ZV02</accession>
<sequence>MQVSIMENSIYYLKRAGKISIREKIRRGICIDRKVLVNKFIEDKHSTKLNILDNINFKNVLNKIEVSSARLNIKGNNRNIFKDKKCYISGNYNFEQTLTCVDKLKNSDIEYIDGVLKKVNKINNKDEDDEGFILELKGISNNGENILEFTNMCIKICKKLLQNIFKESNIYIIVNIIDTVSNNLCKLGDALELLRNLHNNNNVILKAHEGLEKLTNFIDEINIDEKIYNFLKQKYNDNINILNYEHKEVLENMIQSMENQGVHIKEKERKKEYLELQAQEKYFSFHASSNFSTNLEGIYIEKNKLLPYIDKNTLIEYENKIKPLYKNNKIKKSYFYPTSDYIYILQDSSFLLTLLENIPEQNLREKIYNLFKKTNKDFQNNILVLQYYRNMLIIYRNFKNYNEYALKNCILNSPDKVLYFLEKVFRKILPLFFEELKFIESYIQFCENKNHNNIFSKNLNIPNEEYSQDIKNEKYDLKKNYDKTGLSSECKDGNNNVSLVTPENIFYYINKIKMEKLKKIEDKLNEHLTLYDVLSFVIKILKKCYLLDMISVIPTKGELWDEHILKFEIKKHNHIYGYIYMDLFERENKNQAIAQYTVRCSKNMNICLKYKWFDENSEISIPFFYTGIIKSEISNNMSTDFEQNDKDISKNEKTNLYRQTTSTFLVCNFKADLDKNKNVEKKSRPNENRKCNLVSDKIKIFLENIKMTLEKVNLFLHEFGHTLHCILSSTYLQHLSGNRSGADFSEFSSHLFEEYLNSYEALSLLYSQKKDENEIKNMVENYVKNKNIICYYPIVQLVIQSIVDHIFYSLSHNSNNMNERKQLIENEIKTYFLGLYYKNIFILDFFPHIHFSKTTHLIHYPSNYYCYLYCSILAKYIWNRTFKNDLYNLDSSSRIVKFLEGGSVNSSLRNIISLVETDKEKIDYYTENPHHIPLDDFFEYYQEGDKQKKYDSFFCSIIPS</sequence>
<comment type="cofactor">
    <cofactor evidence="6">
        <name>Zn(2+)</name>
        <dbReference type="ChEBI" id="CHEBI:29105"/>
    </cofactor>
    <text evidence="6">Binds 1 zinc ion.</text>
</comment>
<dbReference type="GO" id="GO:0005739">
    <property type="term" value="C:mitochondrion"/>
    <property type="evidence" value="ECO:0007669"/>
    <property type="project" value="TreeGrafter"/>
</dbReference>
<dbReference type="GO" id="GO:0006518">
    <property type="term" value="P:peptide metabolic process"/>
    <property type="evidence" value="ECO:0007669"/>
    <property type="project" value="TreeGrafter"/>
</dbReference>
<dbReference type="OMA" id="QYYRNML"/>
<evidence type="ECO:0000256" key="3">
    <source>
        <dbReference type="ARBA" id="ARBA00022801"/>
    </source>
</evidence>
<dbReference type="InterPro" id="IPR045090">
    <property type="entry name" value="Pept_M3A_M3B"/>
</dbReference>
<keyword evidence="1 6" id="KW-0645">Protease</keyword>
<evidence type="ECO:0000256" key="2">
    <source>
        <dbReference type="ARBA" id="ARBA00022723"/>
    </source>
</evidence>
<dbReference type="GO" id="GO:0004222">
    <property type="term" value="F:metalloendopeptidase activity"/>
    <property type="evidence" value="ECO:0007669"/>
    <property type="project" value="InterPro"/>
</dbReference>
<evidence type="ECO:0000313" key="15">
    <source>
        <dbReference type="Proteomes" id="UP000516480"/>
    </source>
</evidence>
<evidence type="ECO:0000313" key="8">
    <source>
        <dbReference type="EMBL" id="CXJ01745.1"/>
    </source>
</evidence>
<dbReference type="PANTHER" id="PTHR11804">
    <property type="entry name" value="PROTEASE M3 THIMET OLIGOPEPTIDASE-RELATED"/>
    <property type="match status" value="1"/>
</dbReference>
<evidence type="ECO:0000256" key="4">
    <source>
        <dbReference type="ARBA" id="ARBA00022833"/>
    </source>
</evidence>
<keyword evidence="3 6" id="KW-0378">Hydrolase</keyword>
<evidence type="ECO:0000313" key="13">
    <source>
        <dbReference type="Proteomes" id="UP000219860"/>
    </source>
</evidence>
<evidence type="ECO:0000313" key="9">
    <source>
        <dbReference type="EMBL" id="SCL98221.1"/>
    </source>
</evidence>
<proteinExistence type="inferred from homology"/>
<evidence type="ECO:0000259" key="7">
    <source>
        <dbReference type="Pfam" id="PF01432"/>
    </source>
</evidence>
<dbReference type="Proteomes" id="UP000220214">
    <property type="component" value="Chromosome 13"/>
</dbReference>
<name>A0A0Y9ZV02_PLABE</name>
<dbReference type="EMBL" id="LT608149">
    <property type="protein sequence ID" value="SCL98221.1"/>
    <property type="molecule type" value="Genomic_DNA"/>
</dbReference>
<dbReference type="Pfam" id="PF01432">
    <property type="entry name" value="Peptidase_M3"/>
    <property type="match status" value="1"/>
</dbReference>
<evidence type="ECO:0000313" key="12">
    <source>
        <dbReference type="Proteomes" id="UP000069549"/>
    </source>
</evidence>
<comment type="similarity">
    <text evidence="6">Belongs to the peptidase M3 family.</text>
</comment>
<dbReference type="Proteomes" id="UP000516480">
    <property type="component" value="Chromosome 13"/>
</dbReference>
<evidence type="ECO:0000313" key="14">
    <source>
        <dbReference type="Proteomes" id="UP000220214"/>
    </source>
</evidence>
<dbReference type="InterPro" id="IPR001567">
    <property type="entry name" value="Pept_M3A_M3B_dom"/>
</dbReference>
<evidence type="ECO:0000313" key="10">
    <source>
        <dbReference type="EMBL" id="SCM16781.1"/>
    </source>
</evidence>
<evidence type="ECO:0000256" key="1">
    <source>
        <dbReference type="ARBA" id="ARBA00022670"/>
    </source>
</evidence>
<protein>
    <submittedName>
        <fullName evidence="8">Endopeptidase, putative</fullName>
    </submittedName>
</protein>
<dbReference type="EMBL" id="LT614639">
    <property type="protein sequence ID" value="SCN28012.1"/>
    <property type="molecule type" value="Genomic_DNA"/>
</dbReference>
<dbReference type="Proteomes" id="UP000219860">
    <property type="component" value="Chromosome 13"/>
</dbReference>
<dbReference type="EMBL" id="LT160033">
    <property type="protein sequence ID" value="CXJ01745.1"/>
    <property type="molecule type" value="Genomic_DNA"/>
</dbReference>
<dbReference type="PANTHER" id="PTHR11804:SF79">
    <property type="entry name" value="MITOCHONDRIAL INTERMEDIATE PEPTIDASE"/>
    <property type="match status" value="1"/>
</dbReference>
<keyword evidence="4 6" id="KW-0862">Zinc</keyword>
<evidence type="ECO:0000313" key="11">
    <source>
        <dbReference type="EMBL" id="SCN28012.1"/>
    </source>
</evidence>
<reference evidence="8 12" key="1">
    <citation type="submission" date="2016-02" db="EMBL/GenBank/DDBJ databases">
        <authorList>
            <consortium name="Pathogen Informatics"/>
        </authorList>
    </citation>
    <scope>NUCLEOTIDE SEQUENCE [LARGE SCALE GENOMIC DNA]</scope>
    <source>
        <strain evidence="8 12">K173</strain>
        <strain evidence="9 15">NK65 ny</strain>
        <strain evidence="11 14">NK65e</strain>
        <strain evidence="10 13">SP11 Antwerpcl1</strain>
    </source>
</reference>
<dbReference type="SUPFAM" id="SSF55486">
    <property type="entry name" value="Metalloproteases ('zincins'), catalytic domain"/>
    <property type="match status" value="1"/>
</dbReference>
<gene>
    <name evidence="8" type="ORF">PBK173_000411700</name>
    <name evidence="11" type="ORF">PBNK65E_000400900</name>
    <name evidence="9" type="ORF">PBNK65NY_000400400</name>
    <name evidence="10" type="ORF">PBSP11A_000400800</name>
</gene>
<dbReference type="GO" id="GO:0006508">
    <property type="term" value="P:proteolysis"/>
    <property type="evidence" value="ECO:0007669"/>
    <property type="project" value="UniProtKB-KW"/>
</dbReference>
<dbReference type="OrthoDB" id="17530at2759"/>
<keyword evidence="5 6" id="KW-0482">Metalloprotease</keyword>
<dbReference type="EMBL" id="LT608261">
    <property type="protein sequence ID" value="SCM16781.1"/>
    <property type="molecule type" value="Genomic_DNA"/>
</dbReference>
<dbReference type="VEuPathDB" id="PlasmoDB:PBANKA_1350800"/>
<organism evidence="8 12">
    <name type="scientific">Plasmodium berghei</name>
    <dbReference type="NCBI Taxonomy" id="5821"/>
    <lineage>
        <taxon>Eukaryota</taxon>
        <taxon>Sar</taxon>
        <taxon>Alveolata</taxon>
        <taxon>Apicomplexa</taxon>
        <taxon>Aconoidasida</taxon>
        <taxon>Haemosporida</taxon>
        <taxon>Plasmodiidae</taxon>
        <taxon>Plasmodium</taxon>
        <taxon>Plasmodium (Vinckeia)</taxon>
    </lineage>
</organism>
<dbReference type="Proteomes" id="UP000069549">
    <property type="component" value="Chromosome 13"/>
</dbReference>
<keyword evidence="2 6" id="KW-0479">Metal-binding</keyword>
<evidence type="ECO:0000256" key="6">
    <source>
        <dbReference type="RuleBase" id="RU003435"/>
    </source>
</evidence>
<dbReference type="GO" id="GO:0046872">
    <property type="term" value="F:metal ion binding"/>
    <property type="evidence" value="ECO:0007669"/>
    <property type="project" value="UniProtKB-UniRule"/>
</dbReference>
<dbReference type="Gene3D" id="1.10.1370.40">
    <property type="match status" value="1"/>
</dbReference>
<evidence type="ECO:0000256" key="5">
    <source>
        <dbReference type="ARBA" id="ARBA00023049"/>
    </source>
</evidence>